<dbReference type="Pfam" id="PF02583">
    <property type="entry name" value="Trns_repr_metal"/>
    <property type="match status" value="1"/>
</dbReference>
<evidence type="ECO:0000313" key="3">
    <source>
        <dbReference type="Proteomes" id="UP000093111"/>
    </source>
</evidence>
<gene>
    <name evidence="2" type="ORF">ADU59_06155</name>
</gene>
<dbReference type="CDD" id="cd10153">
    <property type="entry name" value="RcnR-FrmR-like_DUF156"/>
    <property type="match status" value="1"/>
</dbReference>
<dbReference type="PANTHER" id="PTHR33677">
    <property type="entry name" value="TRANSCRIPTIONAL REPRESSOR FRMR-RELATED"/>
    <property type="match status" value="1"/>
</dbReference>
<evidence type="ECO:0000313" key="2">
    <source>
        <dbReference type="EMBL" id="OBZ95972.1"/>
    </source>
</evidence>
<dbReference type="GO" id="GO:0046872">
    <property type="term" value="F:metal ion binding"/>
    <property type="evidence" value="ECO:0007669"/>
    <property type="project" value="InterPro"/>
</dbReference>
<dbReference type="PANTHER" id="PTHR33677:SF5">
    <property type="entry name" value="TRANSCRIPTIONAL REPRESSOR FRMR"/>
    <property type="match status" value="1"/>
</dbReference>
<dbReference type="RefSeq" id="WP_068952791.1">
    <property type="nucleotide sequence ID" value="NZ_LGLV01000005.1"/>
</dbReference>
<comment type="caution">
    <text evidence="2">The sequence shown here is derived from an EMBL/GenBank/DDBJ whole genome shotgun (WGS) entry which is preliminary data.</text>
</comment>
<sequence length="90" mass="10139">MSHTIREKTKLLARVRRLKGQMEAVERALEVETPCGDILQLLSSIRGALNGLTGEVMEDHLREHVLLAESDAERSRAVDELSAVLRTYVR</sequence>
<keyword evidence="3" id="KW-1185">Reference proteome</keyword>
<proteinExistence type="inferred from homology"/>
<dbReference type="InterPro" id="IPR038390">
    <property type="entry name" value="Metal_Tscrpt_repr_sf"/>
</dbReference>
<dbReference type="PATRIC" id="fig|1612624.7.peg.1290"/>
<evidence type="ECO:0000256" key="1">
    <source>
        <dbReference type="ARBA" id="ARBA00005260"/>
    </source>
</evidence>
<dbReference type="InterPro" id="IPR003735">
    <property type="entry name" value="Metal_Tscrpt_repr"/>
</dbReference>
<dbReference type="GO" id="GO:0003677">
    <property type="term" value="F:DNA binding"/>
    <property type="evidence" value="ECO:0007669"/>
    <property type="project" value="InterPro"/>
</dbReference>
<reference evidence="2 3" key="1">
    <citation type="journal article" date="2016" name="Syst. Appl. Microbiol.">
        <title>Pararhizobium polonicum sp. nov. isolated from tumors on stone fruit rootstocks.</title>
        <authorList>
            <person name="Pulawska J."/>
            <person name="Kuzmanovic N."/>
            <person name="Willems A."/>
            <person name="Pothier J.F."/>
        </authorList>
    </citation>
    <scope>NUCLEOTIDE SEQUENCE [LARGE SCALE GENOMIC DNA]</scope>
    <source>
        <strain evidence="2 3">F5.1</strain>
    </source>
</reference>
<protein>
    <submittedName>
        <fullName evidence="2">Transcriptional regulator</fullName>
    </submittedName>
</protein>
<dbReference type="STRING" id="1612624.ADU59_06155"/>
<dbReference type="GO" id="GO:0045892">
    <property type="term" value="P:negative regulation of DNA-templated transcription"/>
    <property type="evidence" value="ECO:0007669"/>
    <property type="project" value="UniProtKB-ARBA"/>
</dbReference>
<dbReference type="Proteomes" id="UP000093111">
    <property type="component" value="Unassembled WGS sequence"/>
</dbReference>
<organism evidence="2 3">
    <name type="scientific">Pararhizobium polonicum</name>
    <dbReference type="NCBI Taxonomy" id="1612624"/>
    <lineage>
        <taxon>Bacteria</taxon>
        <taxon>Pseudomonadati</taxon>
        <taxon>Pseudomonadota</taxon>
        <taxon>Alphaproteobacteria</taxon>
        <taxon>Hyphomicrobiales</taxon>
        <taxon>Rhizobiaceae</taxon>
        <taxon>Rhizobium/Agrobacterium group</taxon>
        <taxon>Pararhizobium</taxon>
    </lineage>
</organism>
<name>A0A1C7P3W0_9HYPH</name>
<dbReference type="EMBL" id="LGLV01000005">
    <property type="protein sequence ID" value="OBZ95972.1"/>
    <property type="molecule type" value="Genomic_DNA"/>
</dbReference>
<accession>A0A1C7P3W0</accession>
<dbReference type="Gene3D" id="1.20.58.1000">
    <property type="entry name" value="Metal-sensitive repressor, helix protomer"/>
    <property type="match status" value="1"/>
</dbReference>
<dbReference type="OrthoDB" id="9806052at2"/>
<comment type="similarity">
    <text evidence="1">Belongs to the FrmR/RcnR family.</text>
</comment>
<dbReference type="AlphaFoldDB" id="A0A1C7P3W0"/>